<dbReference type="EMBL" id="MPUH01000783">
    <property type="protein sequence ID" value="OMJ73975.1"/>
    <property type="molecule type" value="Genomic_DNA"/>
</dbReference>
<dbReference type="Proteomes" id="UP000187209">
    <property type="component" value="Unassembled WGS sequence"/>
</dbReference>
<feature type="domain" description="Myb-like" evidence="1">
    <location>
        <begin position="60"/>
        <end position="110"/>
    </location>
</feature>
<feature type="domain" description="HTH myb-type" evidence="2">
    <location>
        <begin position="64"/>
        <end position="114"/>
    </location>
</feature>
<organism evidence="3 4">
    <name type="scientific">Stentor coeruleus</name>
    <dbReference type="NCBI Taxonomy" id="5963"/>
    <lineage>
        <taxon>Eukaryota</taxon>
        <taxon>Sar</taxon>
        <taxon>Alveolata</taxon>
        <taxon>Ciliophora</taxon>
        <taxon>Postciliodesmatophora</taxon>
        <taxon>Heterotrichea</taxon>
        <taxon>Heterotrichida</taxon>
        <taxon>Stentoridae</taxon>
        <taxon>Stentor</taxon>
    </lineage>
</organism>
<dbReference type="InterPro" id="IPR001005">
    <property type="entry name" value="SANT/Myb"/>
</dbReference>
<dbReference type="InterPro" id="IPR050560">
    <property type="entry name" value="MYB_TF"/>
</dbReference>
<evidence type="ECO:0000259" key="1">
    <source>
        <dbReference type="PROSITE" id="PS50090"/>
    </source>
</evidence>
<dbReference type="OrthoDB" id="2143914at2759"/>
<accession>A0A1R2BBC7</accession>
<dbReference type="GO" id="GO:0000978">
    <property type="term" value="F:RNA polymerase II cis-regulatory region sequence-specific DNA binding"/>
    <property type="evidence" value="ECO:0007669"/>
    <property type="project" value="TreeGrafter"/>
</dbReference>
<gene>
    <name evidence="3" type="ORF">SteCoe_27223</name>
</gene>
<dbReference type="GO" id="GO:0000981">
    <property type="term" value="F:DNA-binding transcription factor activity, RNA polymerase II-specific"/>
    <property type="evidence" value="ECO:0007669"/>
    <property type="project" value="TreeGrafter"/>
</dbReference>
<dbReference type="AlphaFoldDB" id="A0A1R2BBC7"/>
<evidence type="ECO:0000313" key="3">
    <source>
        <dbReference type="EMBL" id="OMJ73975.1"/>
    </source>
</evidence>
<dbReference type="Gene3D" id="1.10.10.60">
    <property type="entry name" value="Homeodomain-like"/>
    <property type="match status" value="2"/>
</dbReference>
<dbReference type="GO" id="GO:0005634">
    <property type="term" value="C:nucleus"/>
    <property type="evidence" value="ECO:0007669"/>
    <property type="project" value="TreeGrafter"/>
</dbReference>
<dbReference type="SUPFAM" id="SSF46689">
    <property type="entry name" value="Homeodomain-like"/>
    <property type="match status" value="1"/>
</dbReference>
<name>A0A1R2BBC7_9CILI</name>
<reference evidence="3 4" key="1">
    <citation type="submission" date="2016-11" db="EMBL/GenBank/DDBJ databases">
        <title>The macronuclear genome of Stentor coeruleus: a giant cell with tiny introns.</title>
        <authorList>
            <person name="Slabodnick M."/>
            <person name="Ruby J.G."/>
            <person name="Reiff S.B."/>
            <person name="Swart E.C."/>
            <person name="Gosai S."/>
            <person name="Prabakaran S."/>
            <person name="Witkowska E."/>
            <person name="Larue G.E."/>
            <person name="Fisher S."/>
            <person name="Freeman R.M."/>
            <person name="Gunawardena J."/>
            <person name="Chu W."/>
            <person name="Stover N.A."/>
            <person name="Gregory B.D."/>
            <person name="Nowacki M."/>
            <person name="Derisi J."/>
            <person name="Roy S.W."/>
            <person name="Marshall W.F."/>
            <person name="Sood P."/>
        </authorList>
    </citation>
    <scope>NUCLEOTIDE SEQUENCE [LARGE SCALE GENOMIC DNA]</scope>
    <source>
        <strain evidence="3">WM001</strain>
    </source>
</reference>
<dbReference type="PROSITE" id="PS51294">
    <property type="entry name" value="HTH_MYB"/>
    <property type="match status" value="2"/>
</dbReference>
<feature type="domain" description="Myb-like" evidence="1">
    <location>
        <begin position="11"/>
        <end position="59"/>
    </location>
</feature>
<dbReference type="CDD" id="cd00167">
    <property type="entry name" value="SANT"/>
    <property type="match status" value="2"/>
</dbReference>
<dbReference type="InterPro" id="IPR017930">
    <property type="entry name" value="Myb_dom"/>
</dbReference>
<sequence>MVYLLKKIKLWTKEEDLMLRDLTEGFGGRNWKKISSSLKIFYNITRTPKQCSERWKNYLNGSLKRSEFSHMEIEKMLSLHMEYGNKWSKIANFLPGRSSNQIKNYFHSTIRRNLRKFNFGRSASEKLNYSSFKLLENKEIRNILLAGKDVKKHFFMKIKLSDEAYEYYRKISQNSDYFICKSRDDYIDNYDINLAKKERENYELYIQNNIKEELNENLYEELKFPEFIPQTEFEFFKSN</sequence>
<comment type="caution">
    <text evidence="3">The sequence shown here is derived from an EMBL/GenBank/DDBJ whole genome shotgun (WGS) entry which is preliminary data.</text>
</comment>
<protein>
    <submittedName>
        <fullName evidence="3">Uncharacterized protein</fullName>
    </submittedName>
</protein>
<dbReference type="PANTHER" id="PTHR45614:SF276">
    <property type="entry name" value="CHROMOSOME UNDETERMINED SCAFFOLD_121, WHOLE GENOME SHOTGUN SEQUENCE"/>
    <property type="match status" value="1"/>
</dbReference>
<dbReference type="Pfam" id="PF13921">
    <property type="entry name" value="Myb_DNA-bind_6"/>
    <property type="match status" value="1"/>
</dbReference>
<proteinExistence type="predicted"/>
<dbReference type="SMART" id="SM00717">
    <property type="entry name" value="SANT"/>
    <property type="match status" value="2"/>
</dbReference>
<feature type="domain" description="HTH myb-type" evidence="2">
    <location>
        <begin position="6"/>
        <end position="63"/>
    </location>
</feature>
<dbReference type="PANTHER" id="PTHR45614">
    <property type="entry name" value="MYB PROTEIN-RELATED"/>
    <property type="match status" value="1"/>
</dbReference>
<dbReference type="InterPro" id="IPR009057">
    <property type="entry name" value="Homeodomain-like_sf"/>
</dbReference>
<evidence type="ECO:0000313" key="4">
    <source>
        <dbReference type="Proteomes" id="UP000187209"/>
    </source>
</evidence>
<evidence type="ECO:0000259" key="2">
    <source>
        <dbReference type="PROSITE" id="PS51294"/>
    </source>
</evidence>
<keyword evidence="4" id="KW-1185">Reference proteome</keyword>
<dbReference type="PROSITE" id="PS50090">
    <property type="entry name" value="MYB_LIKE"/>
    <property type="match status" value="2"/>
</dbReference>